<feature type="domain" description="Methyl-accepting transducer" evidence="5">
    <location>
        <begin position="148"/>
        <end position="384"/>
    </location>
</feature>
<comment type="similarity">
    <text evidence="3">Belongs to the methyl-accepting chemotaxis (MCP) protein family.</text>
</comment>
<dbReference type="PRINTS" id="PR00260">
    <property type="entry name" value="CHEMTRNSDUCR"/>
</dbReference>
<dbReference type="RefSeq" id="WP_156302414.1">
    <property type="nucleotide sequence ID" value="NZ_AP019782.1"/>
</dbReference>
<dbReference type="GO" id="GO:0016020">
    <property type="term" value="C:membrane"/>
    <property type="evidence" value="ECO:0007669"/>
    <property type="project" value="UniProtKB-SubCell"/>
</dbReference>
<evidence type="ECO:0000259" key="6">
    <source>
        <dbReference type="PROSITE" id="PS50885"/>
    </source>
</evidence>
<dbReference type="FunFam" id="1.10.287.950:FF:000001">
    <property type="entry name" value="Methyl-accepting chemotaxis sensory transducer"/>
    <property type="match status" value="1"/>
</dbReference>
<dbReference type="Proteomes" id="UP000824988">
    <property type="component" value="Chromosome"/>
</dbReference>
<dbReference type="GO" id="GO:0004888">
    <property type="term" value="F:transmembrane signaling receptor activity"/>
    <property type="evidence" value="ECO:0007669"/>
    <property type="project" value="InterPro"/>
</dbReference>
<evidence type="ECO:0000256" key="1">
    <source>
        <dbReference type="ARBA" id="ARBA00004370"/>
    </source>
</evidence>
<comment type="subcellular location">
    <subcellularLocation>
        <location evidence="1">Membrane</location>
    </subcellularLocation>
</comment>
<dbReference type="PROSITE" id="PS50111">
    <property type="entry name" value="CHEMOTAXIS_TRANSDUC_2"/>
    <property type="match status" value="1"/>
</dbReference>
<dbReference type="InterPro" id="IPR004090">
    <property type="entry name" value="Chemotax_Me-accpt_rcpt"/>
</dbReference>
<evidence type="ECO:0000256" key="3">
    <source>
        <dbReference type="ARBA" id="ARBA00029447"/>
    </source>
</evidence>
<organism evidence="7 8">
    <name type="scientific">Methylogaea oryzae</name>
    <dbReference type="NCBI Taxonomy" id="1295382"/>
    <lineage>
        <taxon>Bacteria</taxon>
        <taxon>Pseudomonadati</taxon>
        <taxon>Pseudomonadota</taxon>
        <taxon>Gammaproteobacteria</taxon>
        <taxon>Methylococcales</taxon>
        <taxon>Methylococcaceae</taxon>
        <taxon>Methylogaea</taxon>
    </lineage>
</organism>
<dbReference type="PANTHER" id="PTHR32089:SF112">
    <property type="entry name" value="LYSOZYME-LIKE PROTEIN-RELATED"/>
    <property type="match status" value="1"/>
</dbReference>
<reference evidence="7" key="1">
    <citation type="submission" date="2019-06" db="EMBL/GenBank/DDBJ databases">
        <title>Complete genome sequence of Methylogaea oryzae strain JCM16910.</title>
        <authorList>
            <person name="Asakawa S."/>
        </authorList>
    </citation>
    <scope>NUCLEOTIDE SEQUENCE</scope>
    <source>
        <strain evidence="7">E10</strain>
    </source>
</reference>
<evidence type="ECO:0008006" key="9">
    <source>
        <dbReference type="Google" id="ProtNLM"/>
    </source>
</evidence>
<protein>
    <recommendedName>
        <fullName evidence="9">Methyl-accepting chemotaxis protein</fullName>
    </recommendedName>
</protein>
<dbReference type="InterPro" id="IPR004089">
    <property type="entry name" value="MCPsignal_dom"/>
</dbReference>
<dbReference type="GO" id="GO:0007165">
    <property type="term" value="P:signal transduction"/>
    <property type="evidence" value="ECO:0007669"/>
    <property type="project" value="UniProtKB-KW"/>
</dbReference>
<proteinExistence type="inferred from homology"/>
<dbReference type="PANTHER" id="PTHR32089">
    <property type="entry name" value="METHYL-ACCEPTING CHEMOTAXIS PROTEIN MCPB"/>
    <property type="match status" value="1"/>
</dbReference>
<dbReference type="KEGG" id="moz:MoryE10_30410"/>
<evidence type="ECO:0000256" key="4">
    <source>
        <dbReference type="PROSITE-ProRule" id="PRU00284"/>
    </source>
</evidence>
<evidence type="ECO:0000313" key="8">
    <source>
        <dbReference type="Proteomes" id="UP000824988"/>
    </source>
</evidence>
<dbReference type="SMART" id="SM00283">
    <property type="entry name" value="MA"/>
    <property type="match status" value="1"/>
</dbReference>
<dbReference type="GO" id="GO:0006935">
    <property type="term" value="P:chemotaxis"/>
    <property type="evidence" value="ECO:0007669"/>
    <property type="project" value="InterPro"/>
</dbReference>
<evidence type="ECO:0000259" key="5">
    <source>
        <dbReference type="PROSITE" id="PS50111"/>
    </source>
</evidence>
<evidence type="ECO:0000313" key="7">
    <source>
        <dbReference type="EMBL" id="BBL72435.1"/>
    </source>
</evidence>
<dbReference type="PROSITE" id="PS50885">
    <property type="entry name" value="HAMP"/>
    <property type="match status" value="1"/>
</dbReference>
<dbReference type="EMBL" id="AP019782">
    <property type="protein sequence ID" value="BBL72435.1"/>
    <property type="molecule type" value="Genomic_DNA"/>
</dbReference>
<dbReference type="InterPro" id="IPR003660">
    <property type="entry name" value="HAMP_dom"/>
</dbReference>
<feature type="domain" description="HAMP" evidence="6">
    <location>
        <begin position="88"/>
        <end position="143"/>
    </location>
</feature>
<keyword evidence="8" id="KW-1185">Reference proteome</keyword>
<dbReference type="SUPFAM" id="SSF58104">
    <property type="entry name" value="Methyl-accepting chemotaxis protein (MCP) signaling domain"/>
    <property type="match status" value="1"/>
</dbReference>
<keyword evidence="2 4" id="KW-0807">Transducer</keyword>
<sequence length="417" mass="44133">MDALFAPGIFLLSRISYGARHALLGWLFLIQAGLMVYAYQREWGWLLQAAETANFPSAGSLLGRKSDLLLFVGLSSSAWLYLSACHRRHTANLIDAMDRAAQALARGDMTAAVDFAQFGRCDELAGLAKRINAVGTEFGRTVQALGASVAEVYSAARELSAMSSRGSDATDRQSQAVAAIAAAMEQMTTSVGQVALQAKTTQSIAAQSSEFSAAGRETVLSSGRSMEKIAGDIDGSVAQVRALAAESEQIGRLMQMIAGIADQTNLLALNSAIEAARAGEHGRGFAVVAAEVRNLASRTHQAAAEVAGVIDSIQKSAADVARRMQSIQRDVAIGVDMSGVAGEQLAQVRQGAGETESHMREITLAIDEQNRACSDIAMHAQDISRMAADNQQMLEESESTAQYMVQLSKNMLAVVSG</sequence>
<name>A0A8D5ANU2_9GAMM</name>
<dbReference type="AlphaFoldDB" id="A0A8D5ANU2"/>
<accession>A0A8D5ANU2</accession>
<evidence type="ECO:0000256" key="2">
    <source>
        <dbReference type="ARBA" id="ARBA00023224"/>
    </source>
</evidence>
<dbReference type="Pfam" id="PF00015">
    <property type="entry name" value="MCPsignal"/>
    <property type="match status" value="1"/>
</dbReference>
<dbReference type="Gene3D" id="1.10.287.950">
    <property type="entry name" value="Methyl-accepting chemotaxis protein"/>
    <property type="match status" value="1"/>
</dbReference>
<gene>
    <name evidence="7" type="ORF">MoryE10_30410</name>
</gene>